<dbReference type="InterPro" id="IPR003615">
    <property type="entry name" value="HNH_nuc"/>
</dbReference>
<keyword evidence="4" id="KW-0540">Nuclease</keyword>
<feature type="domain" description="Nuclease-associated modular DNA-binding 1" evidence="1">
    <location>
        <begin position="284"/>
        <end position="311"/>
    </location>
</feature>
<dbReference type="GO" id="GO:0004519">
    <property type="term" value="F:endonuclease activity"/>
    <property type="evidence" value="ECO:0007669"/>
    <property type="project" value="UniProtKB-KW"/>
</dbReference>
<accession>A0A481YTJ9</accession>
<evidence type="ECO:0000259" key="1">
    <source>
        <dbReference type="Pfam" id="PF07453"/>
    </source>
</evidence>
<dbReference type="Gene3D" id="3.90.75.20">
    <property type="match status" value="2"/>
</dbReference>
<sequence>MTANEEWKNFPMIHGMSFSKYEASSLGRIRNKKTGYIFSSKPDSAGYVRSDFVDDEGKRKSLGVHIIVARAFIGEPTSDDFTPDHINRDRADNQAFNLRWATRKQQVANSDKSKRGRLGQSVIQYTMDMEEIKRWPTINSAANELGIFQNGIGLACRGKLNQTGGYKWAYERQDLDGEIWKNHKSMNVQVSNMGRIKTPHYHIAYGSKTRDGYMKYGESDKLVHIIVAEAFLPNPKKKLEVNHKDKNGTNNKVENLEWVTRSENIIHSHKNSSPDRYNRTSRAVKQYDLKGNFIGEYRSQREASRQTECSGSAISQVCLGIAKSTKGFVFKYSNEDVLNPRVKSCPKKVDLIDKKGNIIEVYNSTRAAALDLEIPCGSIYTMLCGTAKKTKGGYRFQYH</sequence>
<name>A0A481YTJ9_9VIRU</name>
<dbReference type="InterPro" id="IPR010902">
    <property type="entry name" value="NUMOD4"/>
</dbReference>
<keyword evidence="4" id="KW-0255">Endonuclease</keyword>
<feature type="domain" description="NUMOD4" evidence="2">
    <location>
        <begin position="5"/>
        <end position="49"/>
    </location>
</feature>
<feature type="domain" description="HNH nuclease" evidence="3">
    <location>
        <begin position="63"/>
        <end position="106"/>
    </location>
</feature>
<dbReference type="InterPro" id="IPR003647">
    <property type="entry name" value="Intron_nuc_1_rpt"/>
</dbReference>
<protein>
    <submittedName>
        <fullName evidence="4">HNH endonuclease</fullName>
    </submittedName>
</protein>
<organism evidence="4">
    <name type="scientific">Marseillevirus LCMAC101</name>
    <dbReference type="NCBI Taxonomy" id="2506602"/>
    <lineage>
        <taxon>Viruses</taxon>
        <taxon>Varidnaviria</taxon>
        <taxon>Bamfordvirae</taxon>
        <taxon>Nucleocytoviricota</taxon>
        <taxon>Megaviricetes</taxon>
        <taxon>Pimascovirales</taxon>
        <taxon>Pimascovirales incertae sedis</taxon>
        <taxon>Marseilleviridae</taxon>
    </lineage>
</organism>
<dbReference type="Pfam" id="PF07463">
    <property type="entry name" value="NUMOD4"/>
    <property type="match status" value="1"/>
</dbReference>
<evidence type="ECO:0000313" key="4">
    <source>
        <dbReference type="EMBL" id="QBK86085.1"/>
    </source>
</evidence>
<dbReference type="SMART" id="SM00497">
    <property type="entry name" value="IENR1"/>
    <property type="match status" value="3"/>
</dbReference>
<dbReference type="Pfam" id="PF13392">
    <property type="entry name" value="HNH_3"/>
    <property type="match status" value="2"/>
</dbReference>
<feature type="domain" description="HNH nuclease" evidence="3">
    <location>
        <begin position="221"/>
        <end position="264"/>
    </location>
</feature>
<dbReference type="InterPro" id="IPR010896">
    <property type="entry name" value="NUMOD1"/>
</dbReference>
<dbReference type="EMBL" id="MK500329">
    <property type="protein sequence ID" value="QBK86085.1"/>
    <property type="molecule type" value="Genomic_DNA"/>
</dbReference>
<evidence type="ECO:0000259" key="2">
    <source>
        <dbReference type="Pfam" id="PF07463"/>
    </source>
</evidence>
<dbReference type="Gene3D" id="1.10.10.10">
    <property type="entry name" value="Winged helix-like DNA-binding domain superfamily/Winged helix DNA-binding domain"/>
    <property type="match status" value="2"/>
</dbReference>
<keyword evidence="4" id="KW-0378">Hydrolase</keyword>
<dbReference type="Pfam" id="PF07453">
    <property type="entry name" value="NUMOD1"/>
    <property type="match status" value="1"/>
</dbReference>
<dbReference type="SUPFAM" id="SSF54060">
    <property type="entry name" value="His-Me finger endonucleases"/>
    <property type="match status" value="2"/>
</dbReference>
<dbReference type="InterPro" id="IPR044925">
    <property type="entry name" value="His-Me_finger_sf"/>
</dbReference>
<evidence type="ECO:0000259" key="3">
    <source>
        <dbReference type="Pfam" id="PF13392"/>
    </source>
</evidence>
<proteinExistence type="predicted"/>
<dbReference type="GO" id="GO:0016788">
    <property type="term" value="F:hydrolase activity, acting on ester bonds"/>
    <property type="evidence" value="ECO:0007669"/>
    <property type="project" value="InterPro"/>
</dbReference>
<dbReference type="InterPro" id="IPR036388">
    <property type="entry name" value="WH-like_DNA-bd_sf"/>
</dbReference>
<reference evidence="4" key="1">
    <citation type="journal article" date="2019" name="MBio">
        <title>Virus Genomes from Deep Sea Sediments Expand the Ocean Megavirome and Support Independent Origins of Viral Gigantism.</title>
        <authorList>
            <person name="Backstrom D."/>
            <person name="Yutin N."/>
            <person name="Jorgensen S.L."/>
            <person name="Dharamshi J."/>
            <person name="Homa F."/>
            <person name="Zaremba-Niedwiedzka K."/>
            <person name="Spang A."/>
            <person name="Wolf Y.I."/>
            <person name="Koonin E.V."/>
            <person name="Ettema T.J."/>
        </authorList>
    </citation>
    <scope>NUCLEOTIDE SEQUENCE</scope>
</reference>
<gene>
    <name evidence="4" type="ORF">LCMAC101_06800</name>
</gene>